<proteinExistence type="predicted"/>
<sequence length="177" mass="19378">MFNEPGVVADCGRSPNCTLTATPDRTGFVEPLSNHDSSHHNPGFFSQNYDAYPWASSTAARPTLSLAPIDFDRQMLMMSHFEEATMNPLGGPLTATPLRTQQQQRYMPLNSDDNMRSHNPGGIGYPALLPNGPAETSAGARDVSQHSRQPVTGPQRPAATQFPVPMAWLYLQKTVRP</sequence>
<evidence type="ECO:0000256" key="1">
    <source>
        <dbReference type="SAM" id="MobiDB-lite"/>
    </source>
</evidence>
<protein>
    <submittedName>
        <fullName evidence="2">Uncharacterized protein</fullName>
    </submittedName>
</protein>
<feature type="region of interest" description="Disordered" evidence="1">
    <location>
        <begin position="129"/>
        <end position="159"/>
    </location>
</feature>
<evidence type="ECO:0000313" key="2">
    <source>
        <dbReference type="EMBL" id="PLB34544.1"/>
    </source>
</evidence>
<name>A0A2I2F1N4_ASPCN</name>
<organism evidence="2 3">
    <name type="scientific">Aspergillus candidus</name>
    <dbReference type="NCBI Taxonomy" id="41067"/>
    <lineage>
        <taxon>Eukaryota</taxon>
        <taxon>Fungi</taxon>
        <taxon>Dikarya</taxon>
        <taxon>Ascomycota</taxon>
        <taxon>Pezizomycotina</taxon>
        <taxon>Eurotiomycetes</taxon>
        <taxon>Eurotiomycetidae</taxon>
        <taxon>Eurotiales</taxon>
        <taxon>Aspergillaceae</taxon>
        <taxon>Aspergillus</taxon>
        <taxon>Aspergillus subgen. Circumdati</taxon>
    </lineage>
</organism>
<gene>
    <name evidence="2" type="ORF">BDW47DRAFT_128972</name>
</gene>
<dbReference type="EMBL" id="KZ559177">
    <property type="protein sequence ID" value="PLB34544.1"/>
    <property type="molecule type" value="Genomic_DNA"/>
</dbReference>
<evidence type="ECO:0000313" key="3">
    <source>
        <dbReference type="Proteomes" id="UP000234585"/>
    </source>
</evidence>
<dbReference type="Proteomes" id="UP000234585">
    <property type="component" value="Unassembled WGS sequence"/>
</dbReference>
<dbReference type="AlphaFoldDB" id="A0A2I2F1N4"/>
<accession>A0A2I2F1N4</accession>
<dbReference type="OrthoDB" id="10404290at2759"/>
<dbReference type="RefSeq" id="XP_024668556.1">
    <property type="nucleotide sequence ID" value="XM_024816929.1"/>
</dbReference>
<reference evidence="2 3" key="1">
    <citation type="submission" date="2017-12" db="EMBL/GenBank/DDBJ databases">
        <authorList>
            <consortium name="DOE Joint Genome Institute"/>
            <person name="Haridas S."/>
            <person name="Kjaerbolling I."/>
            <person name="Vesth T.C."/>
            <person name="Frisvad J.C."/>
            <person name="Nybo J.L."/>
            <person name="Theobald S."/>
            <person name="Kuo A."/>
            <person name="Bowyer P."/>
            <person name="Matsuda Y."/>
            <person name="Mondo S."/>
            <person name="Lyhne E.K."/>
            <person name="Kogle M.E."/>
            <person name="Clum A."/>
            <person name="Lipzen A."/>
            <person name="Salamov A."/>
            <person name="Ngan C.Y."/>
            <person name="Daum C."/>
            <person name="Chiniquy J."/>
            <person name="Barry K."/>
            <person name="LaButti K."/>
            <person name="Simmons B.A."/>
            <person name="Magnuson J.K."/>
            <person name="Mortensen U.H."/>
            <person name="Larsen T.O."/>
            <person name="Grigoriev I.V."/>
            <person name="Baker S.E."/>
            <person name="Andersen M.R."/>
            <person name="Nordberg H.P."/>
            <person name="Cantor M.N."/>
            <person name="Hua S.X."/>
        </authorList>
    </citation>
    <scope>NUCLEOTIDE SEQUENCE [LARGE SCALE GENOMIC DNA]</scope>
    <source>
        <strain evidence="2 3">CBS 102.13</strain>
    </source>
</reference>
<keyword evidence="3" id="KW-1185">Reference proteome</keyword>
<dbReference type="GeneID" id="36524089"/>